<dbReference type="InterPro" id="IPR015421">
    <property type="entry name" value="PyrdxlP-dep_Trfase_major"/>
</dbReference>
<sequence>MAEAPSRNPGHVPSPADPTGWHFETMQVQAGHTPDSDTGARAIPIYQSTSFVFPNAQEAADRFDLKSLGPIYTRLDNPTNQIVARRIAALEGGIGAHLVASGMAAQALTFFTLGGQGSNIVASPSLYGGTVNQLNHTLPKLGIETRFVTDPGDPDAWAALADERTICFFGESIPNPKGDILDIEPIAGAAHALGIPLVVDNTVASPYLTRPFEWGADIIVHAATKFLGGHGSTVMGVIVDSGNFDYASQPERFPAFNTPDPSYNGLVYARDLGVGSPLGNMAFILRAHTAGQRDLGFAASPMDSFLLAQGVETLSLRMERHVDNALAVARWLEGRPEVAEVRYSGLESSPYYELHRKYCPRGAGSVFAFDLVGGREAGAAFIDGLSLFSNLANIGDVRSLCVHPATTTHSQLTDEELNRAGISAGTVRLSIGIEHVDDIIADLERGLAAVAAL</sequence>
<keyword evidence="3" id="KW-0808">Transferase</keyword>
<dbReference type="FunFam" id="3.40.640.10:FF:000035">
    <property type="entry name" value="O-succinylhomoserine sulfhydrylase"/>
    <property type="match status" value="1"/>
</dbReference>
<dbReference type="Gene3D" id="3.90.1150.10">
    <property type="entry name" value="Aspartate Aminotransferase, domain 1"/>
    <property type="match status" value="1"/>
</dbReference>
<comment type="cofactor">
    <cofactor evidence="1 6">
        <name>pyridoxal 5'-phosphate</name>
        <dbReference type="ChEBI" id="CHEBI:597326"/>
    </cofactor>
</comment>
<dbReference type="InterPro" id="IPR000277">
    <property type="entry name" value="Cys/Met-Metab_PyrdxlP-dep_enz"/>
</dbReference>
<evidence type="ECO:0000256" key="3">
    <source>
        <dbReference type="ARBA" id="ARBA00022679"/>
    </source>
</evidence>
<dbReference type="PIRSF" id="PIRSF001434">
    <property type="entry name" value="CGS"/>
    <property type="match status" value="1"/>
</dbReference>
<gene>
    <name evidence="8" type="ORF">SAMN04487766_10170</name>
</gene>
<dbReference type="Pfam" id="PF01053">
    <property type="entry name" value="Cys_Met_Meta_PP"/>
    <property type="match status" value="1"/>
</dbReference>
<dbReference type="GO" id="GO:0016829">
    <property type="term" value="F:lyase activity"/>
    <property type="evidence" value="ECO:0007669"/>
    <property type="project" value="UniProtKB-KW"/>
</dbReference>
<dbReference type="OrthoDB" id="9780685at2"/>
<dbReference type="EMBL" id="FNHU01000001">
    <property type="protein sequence ID" value="SDM24599.1"/>
    <property type="molecule type" value="Genomic_DNA"/>
</dbReference>
<reference evidence="8 9" key="1">
    <citation type="submission" date="2016-10" db="EMBL/GenBank/DDBJ databases">
        <authorList>
            <person name="de Groot N.N."/>
        </authorList>
    </citation>
    <scope>NUCLEOTIDE SEQUENCE [LARGE SCALE GENOMIC DNA]</scope>
    <source>
        <strain evidence="8 9">KPR-7B</strain>
    </source>
</reference>
<dbReference type="GO" id="GO:0019346">
    <property type="term" value="P:transsulfuration"/>
    <property type="evidence" value="ECO:0007669"/>
    <property type="project" value="InterPro"/>
</dbReference>
<name>A0A1G9RMR3_9ACTO</name>
<dbReference type="GO" id="GO:0003961">
    <property type="term" value="F:O-acetylhomoserine aminocarboxypropyltransferase activity"/>
    <property type="evidence" value="ECO:0007669"/>
    <property type="project" value="TreeGrafter"/>
</dbReference>
<feature type="region of interest" description="Disordered" evidence="7">
    <location>
        <begin position="1"/>
        <end position="21"/>
    </location>
</feature>
<dbReference type="NCBIfam" id="TIGR01326">
    <property type="entry name" value="OAH_OAS_sulfhy"/>
    <property type="match status" value="1"/>
</dbReference>
<dbReference type="Proteomes" id="UP000199671">
    <property type="component" value="Unassembled WGS sequence"/>
</dbReference>
<keyword evidence="4 5" id="KW-0663">Pyridoxal phosphate</keyword>
<evidence type="ECO:0000256" key="5">
    <source>
        <dbReference type="PIRSR" id="PIRSR001434-2"/>
    </source>
</evidence>
<keyword evidence="8" id="KW-0456">Lyase</keyword>
<dbReference type="Gene3D" id="3.40.640.10">
    <property type="entry name" value="Type I PLP-dependent aspartate aminotransferase-like (Major domain)"/>
    <property type="match status" value="1"/>
</dbReference>
<evidence type="ECO:0000256" key="7">
    <source>
        <dbReference type="SAM" id="MobiDB-lite"/>
    </source>
</evidence>
<dbReference type="GO" id="GO:0004124">
    <property type="term" value="F:cysteine synthase activity"/>
    <property type="evidence" value="ECO:0007669"/>
    <property type="project" value="TreeGrafter"/>
</dbReference>
<dbReference type="InterPro" id="IPR006235">
    <property type="entry name" value="OAc-hSer/O-AcSer_sulfhydrylase"/>
</dbReference>
<dbReference type="InterPro" id="IPR015422">
    <property type="entry name" value="PyrdxlP-dep_Trfase_small"/>
</dbReference>
<evidence type="ECO:0000313" key="9">
    <source>
        <dbReference type="Proteomes" id="UP000199671"/>
    </source>
</evidence>
<evidence type="ECO:0000256" key="1">
    <source>
        <dbReference type="ARBA" id="ARBA00001933"/>
    </source>
</evidence>
<feature type="modified residue" description="N6-(pyridoxal phosphate)lysine" evidence="5">
    <location>
        <position position="225"/>
    </location>
</feature>
<accession>A0A1G9RMR3</accession>
<evidence type="ECO:0000256" key="4">
    <source>
        <dbReference type="ARBA" id="ARBA00022898"/>
    </source>
</evidence>
<proteinExistence type="inferred from homology"/>
<evidence type="ECO:0000256" key="2">
    <source>
        <dbReference type="ARBA" id="ARBA00009077"/>
    </source>
</evidence>
<organism evidence="8 9">
    <name type="scientific">Actinomyces ruminicola</name>
    <dbReference type="NCBI Taxonomy" id="332524"/>
    <lineage>
        <taxon>Bacteria</taxon>
        <taxon>Bacillati</taxon>
        <taxon>Actinomycetota</taxon>
        <taxon>Actinomycetes</taxon>
        <taxon>Actinomycetales</taxon>
        <taxon>Actinomycetaceae</taxon>
        <taxon>Actinomyces</taxon>
    </lineage>
</organism>
<protein>
    <submittedName>
        <fullName evidence="8">O-acetylhomoserine (Thiol)-lyase</fullName>
    </submittedName>
</protein>
<dbReference type="CDD" id="cd00614">
    <property type="entry name" value="CGS_like"/>
    <property type="match status" value="1"/>
</dbReference>
<evidence type="ECO:0000256" key="6">
    <source>
        <dbReference type="RuleBase" id="RU362118"/>
    </source>
</evidence>
<dbReference type="GO" id="GO:0006535">
    <property type="term" value="P:cysteine biosynthetic process from serine"/>
    <property type="evidence" value="ECO:0007669"/>
    <property type="project" value="TreeGrafter"/>
</dbReference>
<dbReference type="PANTHER" id="PTHR43797:SF2">
    <property type="entry name" value="HOMOCYSTEINE_CYSTEINE SYNTHASE"/>
    <property type="match status" value="1"/>
</dbReference>
<dbReference type="InterPro" id="IPR054542">
    <property type="entry name" value="Cys_met_metab_PP"/>
</dbReference>
<dbReference type="PANTHER" id="PTHR43797">
    <property type="entry name" value="HOMOCYSTEINE/CYSTEINE SYNTHASE"/>
    <property type="match status" value="1"/>
</dbReference>
<dbReference type="GO" id="GO:0005737">
    <property type="term" value="C:cytoplasm"/>
    <property type="evidence" value="ECO:0007669"/>
    <property type="project" value="TreeGrafter"/>
</dbReference>
<dbReference type="AlphaFoldDB" id="A0A1G9RMR3"/>
<evidence type="ECO:0000313" key="8">
    <source>
        <dbReference type="EMBL" id="SDM24599.1"/>
    </source>
</evidence>
<dbReference type="SUPFAM" id="SSF53383">
    <property type="entry name" value="PLP-dependent transferases"/>
    <property type="match status" value="1"/>
</dbReference>
<dbReference type="PROSITE" id="PS00868">
    <property type="entry name" value="CYS_MET_METAB_PP"/>
    <property type="match status" value="1"/>
</dbReference>
<dbReference type="RefSeq" id="WP_092606663.1">
    <property type="nucleotide sequence ID" value="NZ_FNHU01000001.1"/>
</dbReference>
<dbReference type="InterPro" id="IPR015424">
    <property type="entry name" value="PyrdxlP-dep_Trfase"/>
</dbReference>
<comment type="similarity">
    <text evidence="2 6">Belongs to the trans-sulfuration enzymes family.</text>
</comment>
<dbReference type="GO" id="GO:0030170">
    <property type="term" value="F:pyridoxal phosphate binding"/>
    <property type="evidence" value="ECO:0007669"/>
    <property type="project" value="InterPro"/>
</dbReference>
<dbReference type="GO" id="GO:0071269">
    <property type="term" value="P:L-homocysteine biosynthetic process"/>
    <property type="evidence" value="ECO:0007669"/>
    <property type="project" value="TreeGrafter"/>
</dbReference>